<evidence type="ECO:0000256" key="1">
    <source>
        <dbReference type="SAM" id="MobiDB-lite"/>
    </source>
</evidence>
<proteinExistence type="predicted"/>
<dbReference type="EMBL" id="NESQ01000518">
    <property type="protein sequence ID" value="PUU72502.1"/>
    <property type="molecule type" value="Genomic_DNA"/>
</dbReference>
<name>A0A2T6ZAH8_TUBBO</name>
<feature type="compositionally biased region" description="Polar residues" evidence="1">
    <location>
        <begin position="1"/>
        <end position="11"/>
    </location>
</feature>
<accession>A0A2T6ZAH8</accession>
<feature type="region of interest" description="Disordered" evidence="1">
    <location>
        <begin position="1"/>
        <end position="46"/>
    </location>
</feature>
<organism evidence="2 3">
    <name type="scientific">Tuber borchii</name>
    <name type="common">White truffle</name>
    <dbReference type="NCBI Taxonomy" id="42251"/>
    <lineage>
        <taxon>Eukaryota</taxon>
        <taxon>Fungi</taxon>
        <taxon>Dikarya</taxon>
        <taxon>Ascomycota</taxon>
        <taxon>Pezizomycotina</taxon>
        <taxon>Pezizomycetes</taxon>
        <taxon>Pezizales</taxon>
        <taxon>Tuberaceae</taxon>
        <taxon>Tuber</taxon>
    </lineage>
</organism>
<protein>
    <submittedName>
        <fullName evidence="2">Uncharacterized protein</fullName>
    </submittedName>
</protein>
<dbReference type="Proteomes" id="UP000244722">
    <property type="component" value="Unassembled WGS sequence"/>
</dbReference>
<keyword evidence="3" id="KW-1185">Reference proteome</keyword>
<reference evidence="2 3" key="1">
    <citation type="submission" date="2017-04" db="EMBL/GenBank/DDBJ databases">
        <title>Draft genome sequence of Tuber borchii Vittad., a whitish edible truffle.</title>
        <authorList>
            <consortium name="DOE Joint Genome Institute"/>
            <person name="Murat C."/>
            <person name="Kuo A."/>
            <person name="Barry K.W."/>
            <person name="Clum A."/>
            <person name="Dockter R.B."/>
            <person name="Fauchery L."/>
            <person name="Iotti M."/>
            <person name="Kohler A."/>
            <person name="Labutti K."/>
            <person name="Lindquist E.A."/>
            <person name="Lipzen A."/>
            <person name="Ohm R.A."/>
            <person name="Wang M."/>
            <person name="Grigoriev I.V."/>
            <person name="Zambonelli A."/>
            <person name="Martin F.M."/>
        </authorList>
    </citation>
    <scope>NUCLEOTIDE SEQUENCE [LARGE SCALE GENOMIC DNA]</scope>
    <source>
        <strain evidence="2 3">Tbo3840</strain>
    </source>
</reference>
<dbReference type="AlphaFoldDB" id="A0A2T6ZAH8"/>
<dbReference type="OrthoDB" id="5499569at2759"/>
<evidence type="ECO:0000313" key="3">
    <source>
        <dbReference type="Proteomes" id="UP000244722"/>
    </source>
</evidence>
<evidence type="ECO:0000313" key="2">
    <source>
        <dbReference type="EMBL" id="PUU72502.1"/>
    </source>
</evidence>
<sequence length="154" mass="17378">MQSFSNLSTRPAPTPVWGFSSLYTPSPKSQKNDGDKTTDPGRPRHDYHGMALTDFARVVTVQMDELIATFKSYLEMKAKEVPAQYLPFAEAVGKAVKLYQKGDISKTDFRLAISSLKHNPVQCVAFWKMSDELRIDWIIERAKEMEKGSSNTEA</sequence>
<gene>
    <name evidence="2" type="ORF">B9Z19DRAFT_1069718</name>
</gene>
<feature type="compositionally biased region" description="Basic and acidic residues" evidence="1">
    <location>
        <begin position="30"/>
        <end position="46"/>
    </location>
</feature>
<comment type="caution">
    <text evidence="2">The sequence shown here is derived from an EMBL/GenBank/DDBJ whole genome shotgun (WGS) entry which is preliminary data.</text>
</comment>